<evidence type="ECO:0000256" key="1">
    <source>
        <dbReference type="ARBA" id="ARBA00012417"/>
    </source>
</evidence>
<organism evidence="12 13">
    <name type="scientific">Simiduia curdlanivorans</name>
    <dbReference type="NCBI Taxonomy" id="1492769"/>
    <lineage>
        <taxon>Bacteria</taxon>
        <taxon>Pseudomonadati</taxon>
        <taxon>Pseudomonadota</taxon>
        <taxon>Gammaproteobacteria</taxon>
        <taxon>Cellvibrionales</taxon>
        <taxon>Cellvibrionaceae</taxon>
        <taxon>Simiduia</taxon>
    </lineage>
</organism>
<evidence type="ECO:0000313" key="13">
    <source>
        <dbReference type="Proteomes" id="UP001595840"/>
    </source>
</evidence>
<evidence type="ECO:0000256" key="3">
    <source>
        <dbReference type="ARBA" id="ARBA00022679"/>
    </source>
</evidence>
<dbReference type="SUPFAM" id="SSF48019">
    <property type="entry name" value="post-AAA+ oligomerization domain-like"/>
    <property type="match status" value="1"/>
</dbReference>
<dbReference type="Gene3D" id="1.20.272.10">
    <property type="match status" value="1"/>
</dbReference>
<dbReference type="InterPro" id="IPR010372">
    <property type="entry name" value="DNA_pol3_delta_N"/>
</dbReference>
<dbReference type="Gene3D" id="1.10.8.60">
    <property type="match status" value="1"/>
</dbReference>
<keyword evidence="6" id="KW-0239">DNA-directed DNA polymerase</keyword>
<evidence type="ECO:0000256" key="7">
    <source>
        <dbReference type="ARBA" id="ARBA00034754"/>
    </source>
</evidence>
<evidence type="ECO:0000313" key="12">
    <source>
        <dbReference type="EMBL" id="MFC4363510.1"/>
    </source>
</evidence>
<keyword evidence="13" id="KW-1185">Reference proteome</keyword>
<dbReference type="Pfam" id="PF06144">
    <property type="entry name" value="DNA_pol3_delta"/>
    <property type="match status" value="1"/>
</dbReference>
<evidence type="ECO:0000256" key="8">
    <source>
        <dbReference type="ARBA" id="ARBA00049244"/>
    </source>
</evidence>
<dbReference type="Proteomes" id="UP001595840">
    <property type="component" value="Unassembled WGS sequence"/>
</dbReference>
<dbReference type="InterPro" id="IPR008921">
    <property type="entry name" value="DNA_pol3_clamp-load_cplx_C"/>
</dbReference>
<feature type="domain" description="DNA polymerase III delta N-terminal" evidence="10">
    <location>
        <begin position="21"/>
        <end position="132"/>
    </location>
</feature>
<keyword evidence="3 12" id="KW-0808">Transferase</keyword>
<dbReference type="InterPro" id="IPR048466">
    <property type="entry name" value="DNA_pol3_delta-like_C"/>
</dbReference>
<proteinExistence type="inferred from homology"/>
<comment type="caution">
    <text evidence="12">The sequence shown here is derived from an EMBL/GenBank/DDBJ whole genome shotgun (WGS) entry which is preliminary data.</text>
</comment>
<dbReference type="NCBIfam" id="TIGR01128">
    <property type="entry name" value="holA"/>
    <property type="match status" value="1"/>
</dbReference>
<dbReference type="CDD" id="cd18138">
    <property type="entry name" value="HLD_clamp_pol_III_delta"/>
    <property type="match status" value="1"/>
</dbReference>
<comment type="catalytic activity">
    <reaction evidence="8">
        <text>DNA(n) + a 2'-deoxyribonucleoside 5'-triphosphate = DNA(n+1) + diphosphate</text>
        <dbReference type="Rhea" id="RHEA:22508"/>
        <dbReference type="Rhea" id="RHEA-COMP:17339"/>
        <dbReference type="Rhea" id="RHEA-COMP:17340"/>
        <dbReference type="ChEBI" id="CHEBI:33019"/>
        <dbReference type="ChEBI" id="CHEBI:61560"/>
        <dbReference type="ChEBI" id="CHEBI:173112"/>
        <dbReference type="EC" id="2.7.7.7"/>
    </reaction>
</comment>
<dbReference type="InterPro" id="IPR005790">
    <property type="entry name" value="DNA_polIII_delta"/>
</dbReference>
<dbReference type="EMBL" id="JBHSCX010000020">
    <property type="protein sequence ID" value="MFC4363510.1"/>
    <property type="molecule type" value="Genomic_DNA"/>
</dbReference>
<evidence type="ECO:0000256" key="5">
    <source>
        <dbReference type="ARBA" id="ARBA00022705"/>
    </source>
</evidence>
<dbReference type="Gene3D" id="3.40.50.300">
    <property type="entry name" value="P-loop containing nucleotide triphosphate hydrolases"/>
    <property type="match status" value="1"/>
</dbReference>
<dbReference type="GO" id="GO:0003887">
    <property type="term" value="F:DNA-directed DNA polymerase activity"/>
    <property type="evidence" value="ECO:0007669"/>
    <property type="project" value="UniProtKB-EC"/>
</dbReference>
<protein>
    <recommendedName>
        <fullName evidence="2 9">DNA polymerase III subunit delta</fullName>
        <ecNumber evidence="1 9">2.7.7.7</ecNumber>
    </recommendedName>
</protein>
<evidence type="ECO:0000259" key="10">
    <source>
        <dbReference type="Pfam" id="PF06144"/>
    </source>
</evidence>
<evidence type="ECO:0000256" key="9">
    <source>
        <dbReference type="NCBIfam" id="TIGR01128"/>
    </source>
</evidence>
<sequence length="349" mass="38295">MAKLRPEQLSAALKKQLLPVYVISGDEHLLVQEACDTIRAQARSNGFTERERYHADNNFEWHQLSNAAASMSLFAEKKIIELHITNGKPGIEGGKALQEYAQRPPEDNLLLVVLPKLDRNGQKAKWFGALETAGAFVQIWPVGAAQLPQWLDQRLRQAGLNADRAAIEMLATRVEGNLLAAAQEIEKLKLIAPDGQVSAQLLANVVANSARYDVFGLVDKALMGDTHGAVRNLQGLKGEGTEPLAILWALAREIRTLIQVAYDTQSGSNFDWAAKQAGVWENRKGLVKAALGRLRAPELDALLRKANGVDRAVKGMRDAEPWDELLDLILHLSGVRSLSPANTRMSLSL</sequence>
<evidence type="ECO:0000256" key="2">
    <source>
        <dbReference type="ARBA" id="ARBA00017703"/>
    </source>
</evidence>
<dbReference type="PANTHER" id="PTHR34388">
    <property type="entry name" value="DNA POLYMERASE III SUBUNIT DELTA"/>
    <property type="match status" value="1"/>
</dbReference>
<accession>A0ABV8V8I6</accession>
<keyword evidence="5" id="KW-0235">DNA replication</keyword>
<dbReference type="RefSeq" id="WP_290261379.1">
    <property type="nucleotide sequence ID" value="NZ_JAUFQG010000004.1"/>
</dbReference>
<evidence type="ECO:0000256" key="6">
    <source>
        <dbReference type="ARBA" id="ARBA00022932"/>
    </source>
</evidence>
<evidence type="ECO:0000256" key="4">
    <source>
        <dbReference type="ARBA" id="ARBA00022695"/>
    </source>
</evidence>
<keyword evidence="4 12" id="KW-0548">Nucleotidyltransferase</keyword>
<dbReference type="InterPro" id="IPR027417">
    <property type="entry name" value="P-loop_NTPase"/>
</dbReference>
<reference evidence="13" key="1">
    <citation type="journal article" date="2019" name="Int. J. Syst. Evol. Microbiol.">
        <title>The Global Catalogue of Microorganisms (GCM) 10K type strain sequencing project: providing services to taxonomists for standard genome sequencing and annotation.</title>
        <authorList>
            <consortium name="The Broad Institute Genomics Platform"/>
            <consortium name="The Broad Institute Genome Sequencing Center for Infectious Disease"/>
            <person name="Wu L."/>
            <person name="Ma J."/>
        </authorList>
    </citation>
    <scope>NUCLEOTIDE SEQUENCE [LARGE SCALE GENOMIC DNA]</scope>
    <source>
        <strain evidence="13">CECT 8570</strain>
    </source>
</reference>
<gene>
    <name evidence="12" type="primary">holA</name>
    <name evidence="12" type="ORF">ACFOX3_14440</name>
</gene>
<comment type="similarity">
    <text evidence="7">Belongs to the DNA polymerase HolA subunit family.</text>
</comment>
<dbReference type="SUPFAM" id="SSF52540">
    <property type="entry name" value="P-loop containing nucleoside triphosphate hydrolases"/>
    <property type="match status" value="1"/>
</dbReference>
<dbReference type="PANTHER" id="PTHR34388:SF1">
    <property type="entry name" value="DNA POLYMERASE III SUBUNIT DELTA"/>
    <property type="match status" value="1"/>
</dbReference>
<name>A0ABV8V8I6_9GAMM</name>
<evidence type="ECO:0000259" key="11">
    <source>
        <dbReference type="Pfam" id="PF21694"/>
    </source>
</evidence>
<feature type="domain" description="DNA polymerase III delta subunit-like C-terminal" evidence="11">
    <location>
        <begin position="213"/>
        <end position="316"/>
    </location>
</feature>
<dbReference type="EC" id="2.7.7.7" evidence="1 9"/>
<dbReference type="Pfam" id="PF21694">
    <property type="entry name" value="DNA_pol3_delta_C"/>
    <property type="match status" value="1"/>
</dbReference>